<evidence type="ECO:0000313" key="4">
    <source>
        <dbReference type="Proteomes" id="UP001596189"/>
    </source>
</evidence>
<comment type="caution">
    <text evidence="3">The sequence shown here is derived from an EMBL/GenBank/DDBJ whole genome shotgun (WGS) entry which is preliminary data.</text>
</comment>
<evidence type="ECO:0000313" key="3">
    <source>
        <dbReference type="EMBL" id="MFC6009240.1"/>
    </source>
</evidence>
<evidence type="ECO:0000256" key="1">
    <source>
        <dbReference type="SAM" id="MobiDB-lite"/>
    </source>
</evidence>
<keyword evidence="2" id="KW-1133">Transmembrane helix</keyword>
<dbReference type="RefSeq" id="WP_345717761.1">
    <property type="nucleotide sequence ID" value="NZ_BAABFP010000007.1"/>
</dbReference>
<sequence>MSTNDPFPPPPAGQPANQFGTPSSQFGTPSSQFGTPSSQFGTPPGQFGAPAGPAQPTPFGYAGAPAAGWGSPPAPAKRGLTGPTLVALALGLALLVGGGLALRYYVFPDLSKPIDLPAVAAGLAQNAGTGTNSVTIQAKDGDGRAQAMAVYADEQTRPTTVVLLMAGRGVKGNKDFDLPTTMQVSKVGKLTCTAETDSATLLGSAPQASGSLKVSGLATGAVCWRTSRHLTLMAGAFSANGSARVTAIQAVNDAWRAQ</sequence>
<keyword evidence="2" id="KW-0812">Transmembrane</keyword>
<dbReference type="Proteomes" id="UP001596189">
    <property type="component" value="Unassembled WGS sequence"/>
</dbReference>
<feature type="compositionally biased region" description="Low complexity" evidence="1">
    <location>
        <begin position="39"/>
        <end position="66"/>
    </location>
</feature>
<protein>
    <submittedName>
        <fullName evidence="3">Uncharacterized protein</fullName>
    </submittedName>
</protein>
<evidence type="ECO:0000256" key="2">
    <source>
        <dbReference type="SAM" id="Phobius"/>
    </source>
</evidence>
<feature type="transmembrane region" description="Helical" evidence="2">
    <location>
        <begin position="85"/>
        <end position="106"/>
    </location>
</feature>
<name>A0ABW1JJL3_9ACTN</name>
<proteinExistence type="predicted"/>
<feature type="compositionally biased region" description="Polar residues" evidence="1">
    <location>
        <begin position="21"/>
        <end position="38"/>
    </location>
</feature>
<feature type="compositionally biased region" description="Pro residues" evidence="1">
    <location>
        <begin position="1"/>
        <end position="13"/>
    </location>
</feature>
<organism evidence="3 4">
    <name type="scientific">Angustibacter luteus</name>
    <dbReference type="NCBI Taxonomy" id="658456"/>
    <lineage>
        <taxon>Bacteria</taxon>
        <taxon>Bacillati</taxon>
        <taxon>Actinomycetota</taxon>
        <taxon>Actinomycetes</taxon>
        <taxon>Kineosporiales</taxon>
        <taxon>Kineosporiaceae</taxon>
    </lineage>
</organism>
<keyword evidence="4" id="KW-1185">Reference proteome</keyword>
<reference evidence="4" key="1">
    <citation type="journal article" date="2019" name="Int. J. Syst. Evol. Microbiol.">
        <title>The Global Catalogue of Microorganisms (GCM) 10K type strain sequencing project: providing services to taxonomists for standard genome sequencing and annotation.</title>
        <authorList>
            <consortium name="The Broad Institute Genomics Platform"/>
            <consortium name="The Broad Institute Genome Sequencing Center for Infectious Disease"/>
            <person name="Wu L."/>
            <person name="Ma J."/>
        </authorList>
    </citation>
    <scope>NUCLEOTIDE SEQUENCE [LARGE SCALE GENOMIC DNA]</scope>
    <source>
        <strain evidence="4">KACC 14249</strain>
    </source>
</reference>
<accession>A0ABW1JJL3</accession>
<keyword evidence="2" id="KW-0472">Membrane</keyword>
<dbReference type="EMBL" id="JBHSRD010000008">
    <property type="protein sequence ID" value="MFC6009240.1"/>
    <property type="molecule type" value="Genomic_DNA"/>
</dbReference>
<gene>
    <name evidence="3" type="ORF">ACFQDO_19085</name>
</gene>
<feature type="region of interest" description="Disordered" evidence="1">
    <location>
        <begin position="1"/>
        <end position="66"/>
    </location>
</feature>